<protein>
    <submittedName>
        <fullName evidence="3">Uncharacterized protein</fullName>
    </submittedName>
</protein>
<dbReference type="AlphaFoldDB" id="S3D2I3"/>
<evidence type="ECO:0000313" key="3">
    <source>
        <dbReference type="EMBL" id="EPE32727.1"/>
    </source>
</evidence>
<reference evidence="3 4" key="1">
    <citation type="journal article" date="2013" name="BMC Genomics">
        <title>Genomics-driven discovery of the pneumocandin biosynthetic gene cluster in the fungus Glarea lozoyensis.</title>
        <authorList>
            <person name="Chen L."/>
            <person name="Yue Q."/>
            <person name="Zhang X."/>
            <person name="Xiang M."/>
            <person name="Wang C."/>
            <person name="Li S."/>
            <person name="Che Y."/>
            <person name="Ortiz-Lopez F.J."/>
            <person name="Bills G.F."/>
            <person name="Liu X."/>
            <person name="An Z."/>
        </authorList>
    </citation>
    <scope>NUCLEOTIDE SEQUENCE [LARGE SCALE GENOMIC DNA]</scope>
    <source>
        <strain evidence="4">ATCC 20868 / MF5171</strain>
    </source>
</reference>
<keyword evidence="4" id="KW-1185">Reference proteome</keyword>
<proteinExistence type="predicted"/>
<feature type="transmembrane region" description="Helical" evidence="2">
    <location>
        <begin position="52"/>
        <end position="74"/>
    </location>
</feature>
<name>S3D2I3_GLAL2</name>
<evidence type="ECO:0000313" key="4">
    <source>
        <dbReference type="Proteomes" id="UP000016922"/>
    </source>
</evidence>
<keyword evidence="2" id="KW-1133">Transmembrane helix</keyword>
<sequence>MPLVPDPLKTRAVRSSAQRVDHVDASPSPRAPTPPEDSVEVEQYKRARTQLLLTYLIFLCFIVGIYFSSVFTFLKKRNTRLAEPLKHTDYIINDRVSDDGKVNGLTLFTAVIGVLSFGFLGSVSIFFCEKFHKAKPRKWVQCVTNTIVAVVPLALLAAGIYFLFYMIDGDWKVLTNNMKGSCQGFDTQIKLDQKGRINPPYRYAPY</sequence>
<dbReference type="Proteomes" id="UP000016922">
    <property type="component" value="Unassembled WGS sequence"/>
</dbReference>
<gene>
    <name evidence="3" type="ORF">GLAREA_07861</name>
</gene>
<dbReference type="EMBL" id="KE145359">
    <property type="protein sequence ID" value="EPE32727.1"/>
    <property type="molecule type" value="Genomic_DNA"/>
</dbReference>
<organism evidence="3 4">
    <name type="scientific">Glarea lozoyensis (strain ATCC 20868 / MF5171)</name>
    <dbReference type="NCBI Taxonomy" id="1116229"/>
    <lineage>
        <taxon>Eukaryota</taxon>
        <taxon>Fungi</taxon>
        <taxon>Dikarya</taxon>
        <taxon>Ascomycota</taxon>
        <taxon>Pezizomycotina</taxon>
        <taxon>Leotiomycetes</taxon>
        <taxon>Helotiales</taxon>
        <taxon>Helotiaceae</taxon>
        <taxon>Glarea</taxon>
    </lineage>
</organism>
<keyword evidence="2" id="KW-0472">Membrane</keyword>
<dbReference type="HOGENOM" id="CLU_1332039_0_0_1"/>
<dbReference type="RefSeq" id="XP_008080739.1">
    <property type="nucleotide sequence ID" value="XM_008082548.1"/>
</dbReference>
<accession>S3D2I3</accession>
<evidence type="ECO:0000256" key="2">
    <source>
        <dbReference type="SAM" id="Phobius"/>
    </source>
</evidence>
<feature type="region of interest" description="Disordered" evidence="1">
    <location>
        <begin position="1"/>
        <end position="40"/>
    </location>
</feature>
<dbReference type="KEGG" id="glz:GLAREA_07861"/>
<feature type="transmembrane region" description="Helical" evidence="2">
    <location>
        <begin position="139"/>
        <end position="167"/>
    </location>
</feature>
<keyword evidence="2" id="KW-0812">Transmembrane</keyword>
<feature type="transmembrane region" description="Helical" evidence="2">
    <location>
        <begin position="105"/>
        <end position="127"/>
    </location>
</feature>
<evidence type="ECO:0000256" key="1">
    <source>
        <dbReference type="SAM" id="MobiDB-lite"/>
    </source>
</evidence>
<dbReference type="GeneID" id="19466913"/>